<reference evidence="6 7" key="1">
    <citation type="submission" date="2007-06" db="EMBL/GenBank/DDBJ databases">
        <authorList>
            <person name="Shimkets L."/>
            <person name="Ferriera S."/>
            <person name="Johnson J."/>
            <person name="Kravitz S."/>
            <person name="Beeson K."/>
            <person name="Sutton G."/>
            <person name="Rogers Y.-H."/>
            <person name="Friedman R."/>
            <person name="Frazier M."/>
            <person name="Venter J.C."/>
        </authorList>
    </citation>
    <scope>NUCLEOTIDE SEQUENCE [LARGE SCALE GENOMIC DNA]</scope>
    <source>
        <strain evidence="6 7">SIR-1</strain>
    </source>
</reference>
<evidence type="ECO:0000313" key="6">
    <source>
        <dbReference type="EMBL" id="EDM81672.1"/>
    </source>
</evidence>
<keyword evidence="2" id="KW-0238">DNA-binding</keyword>
<feature type="compositionally biased region" description="Low complexity" evidence="4">
    <location>
        <begin position="715"/>
        <end position="724"/>
    </location>
</feature>
<keyword evidence="7" id="KW-1185">Reference proteome</keyword>
<feature type="compositionally biased region" description="Acidic residues" evidence="4">
    <location>
        <begin position="307"/>
        <end position="326"/>
    </location>
</feature>
<evidence type="ECO:0000256" key="1">
    <source>
        <dbReference type="ARBA" id="ARBA00023015"/>
    </source>
</evidence>
<accession>A6FXT4</accession>
<dbReference type="Proteomes" id="UP000005801">
    <property type="component" value="Unassembled WGS sequence"/>
</dbReference>
<evidence type="ECO:0000259" key="5">
    <source>
        <dbReference type="PROSITE" id="PS51032"/>
    </source>
</evidence>
<comment type="caution">
    <text evidence="6">The sequence shown here is derived from an EMBL/GenBank/DDBJ whole genome shotgun (WGS) entry which is preliminary data.</text>
</comment>
<feature type="region of interest" description="Disordered" evidence="4">
    <location>
        <begin position="1365"/>
        <end position="1404"/>
    </location>
</feature>
<keyword evidence="3" id="KW-0804">Transcription</keyword>
<evidence type="ECO:0000256" key="2">
    <source>
        <dbReference type="ARBA" id="ARBA00023125"/>
    </source>
</evidence>
<evidence type="ECO:0000256" key="4">
    <source>
        <dbReference type="SAM" id="MobiDB-lite"/>
    </source>
</evidence>
<feature type="domain" description="AP2/ERF" evidence="5">
    <location>
        <begin position="354"/>
        <end position="428"/>
    </location>
</feature>
<dbReference type="STRING" id="391625.PPSIR1_22184"/>
<keyword evidence="1" id="KW-0805">Transcription regulation</keyword>
<dbReference type="PROSITE" id="PS51032">
    <property type="entry name" value="AP2_ERF"/>
    <property type="match status" value="1"/>
</dbReference>
<dbReference type="GO" id="GO:0003677">
    <property type="term" value="F:DNA binding"/>
    <property type="evidence" value="ECO:0007669"/>
    <property type="project" value="UniProtKB-KW"/>
</dbReference>
<gene>
    <name evidence="6" type="ORF">PPSIR1_22184</name>
</gene>
<protein>
    <recommendedName>
        <fullName evidence="5">AP2/ERF domain-containing protein</fullName>
    </recommendedName>
</protein>
<name>A6FXT4_9BACT</name>
<feature type="region of interest" description="Disordered" evidence="4">
    <location>
        <begin position="707"/>
        <end position="730"/>
    </location>
</feature>
<sequence>MAAVHELFEASTRPQLRDALGEVFVEHLGYTPSKLDETQRLAGQTTLTHASVVARYEQFTVVVVESTYAGPYLSSYERIFALHPRALVFALEPGVRVRVISRQVGGSGHLLGSRVLHGRGKRSFPTDDPVIWARRLALLDPQPQDDDRSLAQRAHELLACSAADLCSDWDPRPTRAGELPGCAWEQAPDLELEQFLQTSHTEVQERICFGLEAELRACFPWRSRDGLWVDYTDYRVQSVHRDAAEAIRTKACTRVVIELDLEVVTAKAEAEASSMTVPFSIVVPDSEGRFVLHGRLLTFWPKTEPLETWDNEGDDFNEQDETEGENESPLPSLDPDDDEDNEWSGPQEYAHPNAYTGAGLTPLLRWAVGRRLRWYGWKLSKLRPSNPLTSHAVRAWLGRWRDEHGATRAFSYAVLNHHLQPPVVADLRVLAIDRVAPPPAWACLDLTSALPPGFAYPVAGARLGPGGVLAAPTLTEAGGLQLLTRPANATRINPRTRGPGSSPHRTSFIATPLEAWSTLPAGALEDPMAALASPTSGPFLRSPGPELRVLLPISERPRTSRATWHIDIPAHFDVREAPEIVVEVGQTIEPGTELIRVPPHTWGTEPDPLPHRLRTVADIIARRNSEVAGHRIYAPPSLRGRLLEVESIEIRDADGTLLTRRVSFETLASKRLDRAVLPDGRVALVEFVGPAELPWSTRDGEPALGLVLDPEAEPSEPSAEQEPQWIEGTTGEPLRIVEPVAELTLTSRRPVEPDPALGIRVVDNWGQPRASDDATLTTAYLRWLQAAHPGLAAELYNATVDHVGVLPAATSAAQLAAASQTPLPFFAPEPPEFDPDATRTAPLGIYDPRRRAGHPERWCGTRSSGGIWEWRCECGQLRGPTYAGMTCASCGGVVSREPIAEPLHDCPLPVRVVHPWRRSLVAALLGLTEAELRPIMQTEDCSELANLTAVALDQPHRNLHQRIAQTEDQELLTALLQQHAELDAALCHGLELNDLWLSRLSVLSPRLLFDGYRMGAADLGQSPLTKHYRSITAVSELTSGRVELLPQLRRAQWIELQGRVDQLFGSVEHGEAGTLAEYWRRVWPTTVHGSVPLSVPGLCVDMTPDELNQSSTRILWPGAMLEGSRLHQLAVLTPTGLLELPPQPQPEFDLTSDQAWTERGAWAELLDRHSTWLAAVLLGADGHPRASQALRAIVPPDLADSSSLGRVLLRELIRGLAPPAGRPSKLFELVLAPRPLRLPRADQAASEAIEQRLAGLVDGDDTAALTSARALAVLLGGFWQGTPSTEHPAGWLWSHTEHEVPKSFRRVVPRLADGAWQAWPDFDLMMHPLRALARGSVVHPRSPGVRAWFGLDGEELPVDIDWGEVRAPVAPPEPPDTTPVPPPLPKDASDQAAADPAVPQGPQATHFTQEVVVVDVSLQTWLAAQRS</sequence>
<proteinExistence type="predicted"/>
<dbReference type="EMBL" id="ABCS01000002">
    <property type="protein sequence ID" value="EDM81672.1"/>
    <property type="molecule type" value="Genomic_DNA"/>
</dbReference>
<evidence type="ECO:0000256" key="3">
    <source>
        <dbReference type="ARBA" id="ARBA00023163"/>
    </source>
</evidence>
<evidence type="ECO:0000313" key="7">
    <source>
        <dbReference type="Proteomes" id="UP000005801"/>
    </source>
</evidence>
<dbReference type="GO" id="GO:0003700">
    <property type="term" value="F:DNA-binding transcription factor activity"/>
    <property type="evidence" value="ECO:0007669"/>
    <property type="project" value="InterPro"/>
</dbReference>
<organism evidence="6 7">
    <name type="scientific">Plesiocystis pacifica SIR-1</name>
    <dbReference type="NCBI Taxonomy" id="391625"/>
    <lineage>
        <taxon>Bacteria</taxon>
        <taxon>Pseudomonadati</taxon>
        <taxon>Myxococcota</taxon>
        <taxon>Polyangia</taxon>
        <taxon>Nannocystales</taxon>
        <taxon>Nannocystaceae</taxon>
        <taxon>Plesiocystis</taxon>
    </lineage>
</organism>
<feature type="region of interest" description="Disordered" evidence="4">
    <location>
        <begin position="307"/>
        <end position="354"/>
    </location>
</feature>
<feature type="compositionally biased region" description="Pro residues" evidence="4">
    <location>
        <begin position="1369"/>
        <end position="1385"/>
    </location>
</feature>
<dbReference type="InterPro" id="IPR001471">
    <property type="entry name" value="AP2/ERF_dom"/>
</dbReference>